<evidence type="ECO:0000256" key="9">
    <source>
        <dbReference type="ARBA" id="ARBA00022946"/>
    </source>
</evidence>
<evidence type="ECO:0000259" key="13">
    <source>
        <dbReference type="SMART" id="SM00477"/>
    </source>
</evidence>
<evidence type="ECO:0000256" key="12">
    <source>
        <dbReference type="RuleBase" id="RU366055"/>
    </source>
</evidence>
<feature type="domain" description="ENPP1-3/EXOG-like endonuclease/phosphodiesterase" evidence="13">
    <location>
        <begin position="106"/>
        <end position="316"/>
    </location>
</feature>
<evidence type="ECO:0000256" key="7">
    <source>
        <dbReference type="ARBA" id="ARBA00022801"/>
    </source>
</evidence>
<dbReference type="PROSITE" id="PS01070">
    <property type="entry name" value="NUCLEASE_NON_SPEC"/>
    <property type="match status" value="1"/>
</dbReference>
<keyword evidence="8" id="KW-0460">Magnesium</keyword>
<dbReference type="InterPro" id="IPR044929">
    <property type="entry name" value="DNA/RNA_non-sp_Endonuclease_sf"/>
</dbReference>
<evidence type="ECO:0000256" key="2">
    <source>
        <dbReference type="ARBA" id="ARBA00004173"/>
    </source>
</evidence>
<dbReference type="InterPro" id="IPR044925">
    <property type="entry name" value="His-Me_finger_sf"/>
</dbReference>
<sequence length="326" mass="37187">MRMMKKAAWPLISAISMGAGTFIGAQYEKMYGLPNKQLGIDTIHGEKSKGSYILPLIEARSAPVDSNSLIAQNSDISDLNKPTVPSNRVSQIMRYGFPGLDNIRAFDDYVLSYDRRNRTAHWVFEHLNRDNTKHNDNVSRDKCEFFEDDSVHEYFRAKNSDYKKSGYDRGHLAAAANHRHSDSAMQQTFVLSNMAPQVGKGFNRDAWAMLEKYVRSLTKHFVNVYVCTGPLYLPRYENDGKLYVKYEVIGKNNVAVPTHFYKIVACEDKNGQIELLSFVMPNQPLPDNLQLNAYLVPLDTIERASGFLFFDKLPRNLVKRINGKKT</sequence>
<evidence type="ECO:0000256" key="5">
    <source>
        <dbReference type="ARBA" id="ARBA00022723"/>
    </source>
</evidence>
<dbReference type="InterPro" id="IPR040255">
    <property type="entry name" value="Non-specific_endonuclease"/>
</dbReference>
<dbReference type="PANTHER" id="PTHR13966">
    <property type="entry name" value="ENDONUCLEASE RELATED"/>
    <property type="match status" value="1"/>
</dbReference>
<dbReference type="GO" id="GO:0005743">
    <property type="term" value="C:mitochondrial inner membrane"/>
    <property type="evidence" value="ECO:0007669"/>
    <property type="project" value="TreeGrafter"/>
</dbReference>
<evidence type="ECO:0000256" key="3">
    <source>
        <dbReference type="ARBA" id="ARBA00010052"/>
    </source>
</evidence>
<keyword evidence="6 12" id="KW-0255">Endonuclease</keyword>
<dbReference type="Pfam" id="PF01223">
    <property type="entry name" value="Endonuclease_NS"/>
    <property type="match status" value="1"/>
</dbReference>
<proteinExistence type="inferred from homology"/>
<name>A0A8J1Y2I6_OWEFU</name>
<comment type="subcellular location">
    <subcellularLocation>
        <location evidence="2">Mitochondrion</location>
    </subcellularLocation>
</comment>
<keyword evidence="10" id="KW-0496">Mitochondrion</keyword>
<dbReference type="SMART" id="SM00892">
    <property type="entry name" value="Endonuclease_NS"/>
    <property type="match status" value="1"/>
</dbReference>
<dbReference type="SMART" id="SM00477">
    <property type="entry name" value="NUC"/>
    <property type="match status" value="1"/>
</dbReference>
<dbReference type="GO" id="GO:0046872">
    <property type="term" value="F:metal ion binding"/>
    <property type="evidence" value="ECO:0007669"/>
    <property type="project" value="UniProtKB-KW"/>
</dbReference>
<evidence type="ECO:0000259" key="14">
    <source>
        <dbReference type="SMART" id="SM00892"/>
    </source>
</evidence>
<dbReference type="FunFam" id="3.40.570.10:FF:000002">
    <property type="entry name" value="Endonuclease G, mitochondrial"/>
    <property type="match status" value="1"/>
</dbReference>
<evidence type="ECO:0000313" key="15">
    <source>
        <dbReference type="EMBL" id="CAH1785417.1"/>
    </source>
</evidence>
<evidence type="ECO:0000256" key="1">
    <source>
        <dbReference type="ARBA" id="ARBA00001946"/>
    </source>
</evidence>
<feature type="domain" description="DNA/RNA non-specific endonuclease/pyrophosphatase/phosphodiesterase" evidence="14">
    <location>
        <begin position="105"/>
        <end position="316"/>
    </location>
</feature>
<dbReference type="EC" id="3.1.30.-" evidence="12"/>
<dbReference type="EMBL" id="CAIIXF020000006">
    <property type="protein sequence ID" value="CAH1785417.1"/>
    <property type="molecule type" value="Genomic_DNA"/>
</dbReference>
<dbReference type="OrthoDB" id="5418055at2759"/>
<dbReference type="PANTHER" id="PTHR13966:SF5">
    <property type="entry name" value="ENDONUCLEASE G, MITOCHONDRIAL"/>
    <property type="match status" value="1"/>
</dbReference>
<keyword evidence="11" id="KW-1015">Disulfide bond</keyword>
<evidence type="ECO:0000256" key="4">
    <source>
        <dbReference type="ARBA" id="ARBA00022722"/>
    </source>
</evidence>
<dbReference type="AlphaFoldDB" id="A0A8J1Y2I6"/>
<dbReference type="GO" id="GO:0000014">
    <property type="term" value="F:single-stranded DNA endodeoxyribonuclease activity"/>
    <property type="evidence" value="ECO:0007669"/>
    <property type="project" value="TreeGrafter"/>
</dbReference>
<evidence type="ECO:0000256" key="11">
    <source>
        <dbReference type="ARBA" id="ARBA00023157"/>
    </source>
</evidence>
<dbReference type="GO" id="GO:0003676">
    <property type="term" value="F:nucleic acid binding"/>
    <property type="evidence" value="ECO:0007669"/>
    <property type="project" value="InterPro"/>
</dbReference>
<evidence type="ECO:0000256" key="10">
    <source>
        <dbReference type="ARBA" id="ARBA00023128"/>
    </source>
</evidence>
<evidence type="ECO:0000313" key="16">
    <source>
        <dbReference type="Proteomes" id="UP000749559"/>
    </source>
</evidence>
<dbReference type="SUPFAM" id="SSF54060">
    <property type="entry name" value="His-Me finger endonucleases"/>
    <property type="match status" value="1"/>
</dbReference>
<dbReference type="Proteomes" id="UP000749559">
    <property type="component" value="Unassembled WGS sequence"/>
</dbReference>
<keyword evidence="16" id="KW-1185">Reference proteome</keyword>
<keyword evidence="5 12" id="KW-0479">Metal-binding</keyword>
<evidence type="ECO:0000256" key="8">
    <source>
        <dbReference type="ARBA" id="ARBA00022842"/>
    </source>
</evidence>
<reference evidence="15" key="1">
    <citation type="submission" date="2022-03" db="EMBL/GenBank/DDBJ databases">
        <authorList>
            <person name="Martin C."/>
        </authorList>
    </citation>
    <scope>NUCLEOTIDE SEQUENCE</scope>
</reference>
<dbReference type="GO" id="GO:0005634">
    <property type="term" value="C:nucleus"/>
    <property type="evidence" value="ECO:0007669"/>
    <property type="project" value="TreeGrafter"/>
</dbReference>
<comment type="similarity">
    <text evidence="3 12">Belongs to the DNA/RNA non-specific endonuclease family.</text>
</comment>
<dbReference type="InterPro" id="IPR020821">
    <property type="entry name" value="ENPP1-3/EXOG-like_nuc-like"/>
</dbReference>
<comment type="caution">
    <text evidence="15">The sequence shown here is derived from an EMBL/GenBank/DDBJ whole genome shotgun (WGS) entry which is preliminary data.</text>
</comment>
<dbReference type="Gene3D" id="3.40.570.10">
    <property type="entry name" value="Extracellular Endonuclease, subunit A"/>
    <property type="match status" value="1"/>
</dbReference>
<dbReference type="InterPro" id="IPR001604">
    <property type="entry name" value="Endo_G_ENPP1-like_dom"/>
</dbReference>
<organism evidence="15 16">
    <name type="scientific">Owenia fusiformis</name>
    <name type="common">Polychaete worm</name>
    <dbReference type="NCBI Taxonomy" id="6347"/>
    <lineage>
        <taxon>Eukaryota</taxon>
        <taxon>Metazoa</taxon>
        <taxon>Spiralia</taxon>
        <taxon>Lophotrochozoa</taxon>
        <taxon>Annelida</taxon>
        <taxon>Polychaeta</taxon>
        <taxon>Sedentaria</taxon>
        <taxon>Canalipalpata</taxon>
        <taxon>Sabellida</taxon>
        <taxon>Oweniida</taxon>
        <taxon>Oweniidae</taxon>
        <taxon>Owenia</taxon>
    </lineage>
</organism>
<gene>
    <name evidence="15" type="ORF">OFUS_LOCUS11476</name>
</gene>
<evidence type="ECO:0000256" key="6">
    <source>
        <dbReference type="ARBA" id="ARBA00022759"/>
    </source>
</evidence>
<dbReference type="GO" id="GO:0006309">
    <property type="term" value="P:apoptotic DNA fragmentation"/>
    <property type="evidence" value="ECO:0007669"/>
    <property type="project" value="TreeGrafter"/>
</dbReference>
<accession>A0A8J1Y2I6</accession>
<keyword evidence="7 12" id="KW-0378">Hydrolase</keyword>
<dbReference type="InterPro" id="IPR018524">
    <property type="entry name" value="DNA/RNA_endonuclease_AS"/>
</dbReference>
<comment type="cofactor">
    <cofactor evidence="1 12">
        <name>Mg(2+)</name>
        <dbReference type="ChEBI" id="CHEBI:18420"/>
    </cofactor>
</comment>
<protein>
    <recommendedName>
        <fullName evidence="12">Endonuclease</fullName>
        <ecNumber evidence="12">3.1.30.-</ecNumber>
    </recommendedName>
</protein>
<keyword evidence="9" id="KW-0809">Transit peptide</keyword>
<dbReference type="CDD" id="cd00091">
    <property type="entry name" value="NUC"/>
    <property type="match status" value="1"/>
</dbReference>
<keyword evidence="4 12" id="KW-0540">Nuclease</keyword>
<dbReference type="GO" id="GO:0004521">
    <property type="term" value="F:RNA endonuclease activity"/>
    <property type="evidence" value="ECO:0007669"/>
    <property type="project" value="TreeGrafter"/>
</dbReference>